<gene>
    <name evidence="2" type="ORF">GCM10009545_16790</name>
    <name evidence="3" type="ORF">GCM10011581_49110</name>
</gene>
<dbReference type="RefSeq" id="WP_229680574.1">
    <property type="nucleotide sequence ID" value="NZ_BAAAHC010000006.1"/>
</dbReference>
<reference evidence="2" key="4">
    <citation type="submission" date="2023-12" db="EMBL/GenBank/DDBJ databases">
        <authorList>
            <person name="Sun Q."/>
            <person name="Inoue M."/>
        </authorList>
    </citation>
    <scope>NUCLEOTIDE SEQUENCE</scope>
    <source>
        <strain evidence="2">JCM 10664</strain>
    </source>
</reference>
<accession>A0A917NK19</accession>
<evidence type="ECO:0000313" key="5">
    <source>
        <dbReference type="Proteomes" id="UP001500220"/>
    </source>
</evidence>
<comment type="caution">
    <text evidence="3">The sequence shown here is derived from an EMBL/GenBank/DDBJ whole genome shotgun (WGS) entry which is preliminary data.</text>
</comment>
<sequence length="159" mass="16847">MTTEGDGTYQSVDQRTIDAMRATPGITGMMGTVLNVATRAADNAALAAAQEAGGSMIVDPDQVDKLAQFFDDEARAMRERRADIADLATVEAPGLDPVSTQTAEKYGQVASGGSQAYLDNYLKLADYFEATAEKLRKSARQTRTDQQNAADSFGGGNLA</sequence>
<feature type="region of interest" description="Disordered" evidence="1">
    <location>
        <begin position="138"/>
        <end position="159"/>
    </location>
</feature>
<dbReference type="AlphaFoldDB" id="A0A917NK19"/>
<dbReference type="EMBL" id="BAAAHC010000006">
    <property type="protein sequence ID" value="GAA0515297.1"/>
    <property type="molecule type" value="Genomic_DNA"/>
</dbReference>
<reference evidence="3" key="3">
    <citation type="submission" date="2020-09" db="EMBL/GenBank/DDBJ databases">
        <authorList>
            <person name="Sun Q."/>
            <person name="Zhou Y."/>
        </authorList>
    </citation>
    <scope>NUCLEOTIDE SEQUENCE</scope>
    <source>
        <strain evidence="3">CGMCC 4.7206</strain>
    </source>
</reference>
<dbReference type="EMBL" id="BMMT01000027">
    <property type="protein sequence ID" value="GGJ06336.1"/>
    <property type="molecule type" value="Genomic_DNA"/>
</dbReference>
<reference evidence="2 5" key="2">
    <citation type="journal article" date="2019" name="Int. J. Syst. Evol. Microbiol.">
        <title>The Global Catalogue of Microorganisms (GCM) 10K type strain sequencing project: providing services to taxonomists for standard genome sequencing and annotation.</title>
        <authorList>
            <consortium name="The Broad Institute Genomics Platform"/>
            <consortium name="The Broad Institute Genome Sequencing Center for Infectious Disease"/>
            <person name="Wu L."/>
            <person name="Ma J."/>
        </authorList>
    </citation>
    <scope>NUCLEOTIDE SEQUENCE [LARGE SCALE GENOMIC DNA]</scope>
    <source>
        <strain evidence="2 5">JCM 10664</strain>
    </source>
</reference>
<evidence type="ECO:0000313" key="2">
    <source>
        <dbReference type="EMBL" id="GAA0515297.1"/>
    </source>
</evidence>
<evidence type="ECO:0000313" key="3">
    <source>
        <dbReference type="EMBL" id="GGJ06336.1"/>
    </source>
</evidence>
<name>A0A917NK19_9PSEU</name>
<organism evidence="3 4">
    <name type="scientific">Saccharopolyspora thermophila</name>
    <dbReference type="NCBI Taxonomy" id="89367"/>
    <lineage>
        <taxon>Bacteria</taxon>
        <taxon>Bacillati</taxon>
        <taxon>Actinomycetota</taxon>
        <taxon>Actinomycetes</taxon>
        <taxon>Pseudonocardiales</taxon>
        <taxon>Pseudonocardiaceae</taxon>
        <taxon>Saccharopolyspora</taxon>
    </lineage>
</organism>
<evidence type="ECO:0000313" key="4">
    <source>
        <dbReference type="Proteomes" id="UP000597989"/>
    </source>
</evidence>
<keyword evidence="5" id="KW-1185">Reference proteome</keyword>
<dbReference type="Proteomes" id="UP000597989">
    <property type="component" value="Unassembled WGS sequence"/>
</dbReference>
<protein>
    <recommendedName>
        <fullName evidence="6">PE domain-containing protein</fullName>
    </recommendedName>
</protein>
<reference evidence="3 4" key="1">
    <citation type="journal article" date="2014" name="Int. J. Syst. Evol. Microbiol.">
        <title>Complete genome sequence of Corynebacterium casei LMG S-19264T (=DSM 44701T), isolated from a smear-ripened cheese.</title>
        <authorList>
            <consortium name="US DOE Joint Genome Institute (JGI-PGF)"/>
            <person name="Walter F."/>
            <person name="Albersmeier A."/>
            <person name="Kalinowski J."/>
            <person name="Ruckert C."/>
        </authorList>
    </citation>
    <scope>NUCLEOTIDE SEQUENCE [LARGE SCALE GENOMIC DNA]</scope>
    <source>
        <strain evidence="3 4">CGMCC 4.7206</strain>
    </source>
</reference>
<proteinExistence type="predicted"/>
<evidence type="ECO:0000256" key="1">
    <source>
        <dbReference type="SAM" id="MobiDB-lite"/>
    </source>
</evidence>
<evidence type="ECO:0008006" key="6">
    <source>
        <dbReference type="Google" id="ProtNLM"/>
    </source>
</evidence>
<dbReference type="Proteomes" id="UP001500220">
    <property type="component" value="Unassembled WGS sequence"/>
</dbReference>